<comment type="subcellular location">
    <subcellularLocation>
        <location evidence="1 4">Archaeal flagellum</location>
    </subcellularLocation>
</comment>
<keyword evidence="5" id="KW-0472">Membrane</keyword>
<dbReference type="Proteomes" id="UP001060368">
    <property type="component" value="Chromosome"/>
</dbReference>
<evidence type="ECO:0000313" key="6">
    <source>
        <dbReference type="EMBL" id="UUX91815.1"/>
    </source>
</evidence>
<evidence type="ECO:0000256" key="2">
    <source>
        <dbReference type="ARBA" id="ARBA00010256"/>
    </source>
</evidence>
<sequence>MLKIRNDEAFTGLEAAIVLIAFVVVAAVFSYVVLGAGFFTTQKSQEVVYTSVDQASSSIEIMGDVYGISETTEKGIDTVRFTVGLTAGGSPVDFSDSTMSFTTKTEVTSLGNPSSTVSTTLPTEEGDWKVLTVNNRDSDKDPSSLMLEGREQFVLGIRLPSKVTANNDFILSIRPAVGTAYSIDRTVPERVKAVNALY</sequence>
<keyword evidence="3 4" id="KW-0974">Archaeal flagellum</keyword>
<comment type="similarity">
    <text evidence="2 4">Belongs to the archaeal flagellin family.</text>
</comment>
<evidence type="ECO:0000256" key="3">
    <source>
        <dbReference type="ARBA" id="ARBA00022440"/>
    </source>
</evidence>
<name>A0A9E7TJK1_9EURY</name>
<evidence type="ECO:0000313" key="7">
    <source>
        <dbReference type="Proteomes" id="UP001060368"/>
    </source>
</evidence>
<organism evidence="6 7">
    <name type="scientific">Methanoplanus endosymbiosus</name>
    <dbReference type="NCBI Taxonomy" id="33865"/>
    <lineage>
        <taxon>Archaea</taxon>
        <taxon>Methanobacteriati</taxon>
        <taxon>Methanobacteriota</taxon>
        <taxon>Stenosarchaea group</taxon>
        <taxon>Methanomicrobia</taxon>
        <taxon>Methanomicrobiales</taxon>
        <taxon>Methanomicrobiaceae</taxon>
        <taxon>Methanoplanus</taxon>
    </lineage>
</organism>
<dbReference type="InterPro" id="IPR002774">
    <property type="entry name" value="Flagellin_arc-type"/>
</dbReference>
<keyword evidence="7" id="KW-1185">Reference proteome</keyword>
<evidence type="ECO:0000256" key="4">
    <source>
        <dbReference type="RuleBase" id="RU361282"/>
    </source>
</evidence>
<keyword evidence="5" id="KW-0812">Transmembrane</keyword>
<dbReference type="PANTHER" id="PTHR35903">
    <property type="entry name" value="FLAGELLIN B1"/>
    <property type="match status" value="1"/>
</dbReference>
<dbReference type="PANTHER" id="PTHR35903:SF1">
    <property type="entry name" value="FLAGELLIN B1"/>
    <property type="match status" value="1"/>
</dbReference>
<dbReference type="GeneID" id="74308164"/>
<evidence type="ECO:0000256" key="1">
    <source>
        <dbReference type="ARBA" id="ARBA00004618"/>
    </source>
</evidence>
<dbReference type="GO" id="GO:0097588">
    <property type="term" value="P:archaeal or bacterial-type flagellum-dependent cell motility"/>
    <property type="evidence" value="ECO:0007669"/>
    <property type="project" value="InterPro"/>
</dbReference>
<dbReference type="KEGG" id="mend:L6E24_10645"/>
<dbReference type="NCBIfam" id="TIGR02537">
    <property type="entry name" value="arch_flag_Nterm"/>
    <property type="match status" value="1"/>
</dbReference>
<reference evidence="6" key="1">
    <citation type="submission" date="2022-04" db="EMBL/GenBank/DDBJ databases">
        <title>Complete genome of Methanoplanus endosymbiosus DSM 3599.</title>
        <authorList>
            <person name="Chen S.-C."/>
            <person name="You Y.-T."/>
            <person name="Zhou Y.-Z."/>
            <person name="Lai M.-C."/>
        </authorList>
    </citation>
    <scope>NUCLEOTIDE SEQUENCE</scope>
    <source>
        <strain evidence="6">DSM 3599</strain>
    </source>
</reference>
<dbReference type="Pfam" id="PF01917">
    <property type="entry name" value="Flagellin_arch-type"/>
    <property type="match status" value="1"/>
</dbReference>
<keyword evidence="5" id="KW-1133">Transmembrane helix</keyword>
<protein>
    <recommendedName>
        <fullName evidence="4">Flagellin</fullName>
    </recommendedName>
</protein>
<evidence type="ECO:0000256" key="5">
    <source>
        <dbReference type="SAM" id="Phobius"/>
    </source>
</evidence>
<comment type="function">
    <text evidence="4">Flagellin is the subunit protein which polymerizes to form the filaments of archaeal flagella.</text>
</comment>
<keyword evidence="6" id="KW-0966">Cell projection</keyword>
<dbReference type="EMBL" id="CP096115">
    <property type="protein sequence ID" value="UUX91815.1"/>
    <property type="molecule type" value="Genomic_DNA"/>
</dbReference>
<feature type="transmembrane region" description="Helical" evidence="5">
    <location>
        <begin position="12"/>
        <end position="39"/>
    </location>
</feature>
<proteinExistence type="inferred from homology"/>
<dbReference type="InterPro" id="IPR013373">
    <property type="entry name" value="Flagellin/pilin_N_arc"/>
</dbReference>
<keyword evidence="6" id="KW-0282">Flagellum</keyword>
<accession>A0A9E7TJK1</accession>
<keyword evidence="6" id="KW-0969">Cilium</keyword>
<dbReference type="AlphaFoldDB" id="A0A9E7TJK1"/>
<dbReference type="RefSeq" id="WP_257741965.1">
    <property type="nucleotide sequence ID" value="NZ_CP096115.1"/>
</dbReference>
<gene>
    <name evidence="6" type="ORF">L6E24_10645</name>
</gene>
<dbReference type="GO" id="GO:0005198">
    <property type="term" value="F:structural molecule activity"/>
    <property type="evidence" value="ECO:0007669"/>
    <property type="project" value="InterPro"/>
</dbReference>
<dbReference type="GO" id="GO:0097589">
    <property type="term" value="C:archaeal-type flagellum"/>
    <property type="evidence" value="ECO:0007669"/>
    <property type="project" value="UniProtKB-SubCell"/>
</dbReference>